<comment type="caution">
    <text evidence="2">The sequence shown here is derived from an EMBL/GenBank/DDBJ whole genome shotgun (WGS) entry which is preliminary data.</text>
</comment>
<evidence type="ECO:0000256" key="1">
    <source>
        <dbReference type="SAM" id="SignalP"/>
    </source>
</evidence>
<accession>A0A4Y8UKN0</accession>
<sequence length="513" mass="55477">MGKTTVKLSYLIAAVTLVACSSERGATPLPGSQPLPPAYTAPHWQSKPVAVAPVEHPYMAPAGRNSMHSDSYNSDVHHSRAPTASAVVQSSRLGAKRLGGQCATNTFTGDGKLILLCAKLDGFRIQLLQPRTLELLAEYRMPVRSSSYQALLAWDRSIIMNDSSGAYFYLDDQDRVVLVDNLNRILRLGHRQLAGGEWEFYLDRQWDLSGVVPSDCLRPTNPFASGECDMITAVLPDHTGDLWWASRYGRIGTVDTSSGRVAAITLAGEEVQNGFAVAADGVYLVSDHALYALDKSPDGNPLVRWREPYDRGSGRKVGSINQGSGNTPTLFSRYLTITDNAVQQINLLIYERLAATDRLVCQVPLFIPGGSATDNSMIAYNHTVIVENNAGYSSVYGDNDWSLMPGGVERIDVDPATGSCTTVWRSAINAPSSVPKLAASIGVAYFYAFALEASGERLWSLVGLDVHSGETVVELPTGYGAVFNNNWAPITLAPDGTAYVVTSRGILALWQPE</sequence>
<feature type="signal peptide" evidence="1">
    <location>
        <begin position="1"/>
        <end position="26"/>
    </location>
</feature>
<dbReference type="EMBL" id="SPIA01000001">
    <property type="protein sequence ID" value="TFH68801.1"/>
    <property type="molecule type" value="Genomic_DNA"/>
</dbReference>
<protein>
    <recommendedName>
        <fullName evidence="4">Pyrrolo-quinoline quinone</fullName>
    </recommendedName>
</protein>
<dbReference type="OrthoDB" id="3276947at2"/>
<feature type="chain" id="PRO_5021414725" description="Pyrrolo-quinoline quinone" evidence="1">
    <location>
        <begin position="27"/>
        <end position="513"/>
    </location>
</feature>
<evidence type="ECO:0008006" key="4">
    <source>
        <dbReference type="Google" id="ProtNLM"/>
    </source>
</evidence>
<dbReference type="AlphaFoldDB" id="A0A4Y8UKN0"/>
<organism evidence="2 3">
    <name type="scientific">Gammaproteobacteria bacterium LSUCC0057</name>
    <dbReference type="NCBI Taxonomy" id="2559237"/>
    <lineage>
        <taxon>Bacteria</taxon>
        <taxon>Pseudomonadati</taxon>
        <taxon>Pseudomonadota</taxon>
        <taxon>Gammaproteobacteria</taxon>
        <taxon>Cellvibrionales</taxon>
        <taxon>Porticoccaceae</taxon>
        <taxon>SAR92 clade</taxon>
    </lineage>
</organism>
<evidence type="ECO:0000313" key="2">
    <source>
        <dbReference type="EMBL" id="TFH68801.1"/>
    </source>
</evidence>
<reference evidence="2 3" key="1">
    <citation type="submission" date="2019-03" db="EMBL/GenBank/DDBJ databases">
        <title>Draft genome of Gammaproteobacteria bacterium LSUCC0057, a member of the SAR92 clade.</title>
        <authorList>
            <person name="Lanclos V.C."/>
            <person name="Doiron C."/>
            <person name="Henson M.W."/>
            <person name="Thrash J.C."/>
        </authorList>
    </citation>
    <scope>NUCLEOTIDE SEQUENCE [LARGE SCALE GENOMIC DNA]</scope>
    <source>
        <strain evidence="2 3">LSUCC0057</strain>
    </source>
</reference>
<keyword evidence="3" id="KW-1185">Reference proteome</keyword>
<dbReference type="Proteomes" id="UP000298133">
    <property type="component" value="Unassembled WGS sequence"/>
</dbReference>
<name>A0A4Y8UKN0_9GAMM</name>
<keyword evidence="1" id="KW-0732">Signal</keyword>
<gene>
    <name evidence="2" type="ORF">E3W66_02290</name>
</gene>
<dbReference type="PROSITE" id="PS51257">
    <property type="entry name" value="PROKAR_LIPOPROTEIN"/>
    <property type="match status" value="1"/>
</dbReference>
<dbReference type="SUPFAM" id="SSF63829">
    <property type="entry name" value="Calcium-dependent phosphotriesterase"/>
    <property type="match status" value="1"/>
</dbReference>
<evidence type="ECO:0000313" key="3">
    <source>
        <dbReference type="Proteomes" id="UP000298133"/>
    </source>
</evidence>
<proteinExistence type="predicted"/>